<dbReference type="InterPro" id="IPR024516">
    <property type="entry name" value="Mce_C"/>
</dbReference>
<evidence type="ECO:0000259" key="2">
    <source>
        <dbReference type="Pfam" id="PF02470"/>
    </source>
</evidence>
<reference evidence="4 5" key="1">
    <citation type="submission" date="2018-11" db="EMBL/GenBank/DDBJ databases">
        <title>Sequencing the genomes of 1000 actinobacteria strains.</title>
        <authorList>
            <person name="Klenk H.-P."/>
        </authorList>
    </citation>
    <scope>NUCLEOTIDE SEQUENCE [LARGE SCALE GENOMIC DNA]</scope>
    <source>
        <strain evidence="4 5">DSM 44231</strain>
    </source>
</reference>
<dbReference type="RefSeq" id="WP_123745257.1">
    <property type="nucleotide sequence ID" value="NZ_RJKM01000001.1"/>
</dbReference>
<dbReference type="NCBIfam" id="TIGR00996">
    <property type="entry name" value="Mtu_fam_mce"/>
    <property type="match status" value="1"/>
</dbReference>
<dbReference type="Proteomes" id="UP000268727">
    <property type="component" value="Unassembled WGS sequence"/>
</dbReference>
<dbReference type="Pfam" id="PF02470">
    <property type="entry name" value="MlaD"/>
    <property type="match status" value="1"/>
</dbReference>
<feature type="compositionally biased region" description="Polar residues" evidence="1">
    <location>
        <begin position="334"/>
        <end position="352"/>
    </location>
</feature>
<feature type="domain" description="Mce/MlaD" evidence="2">
    <location>
        <begin position="37"/>
        <end position="110"/>
    </location>
</feature>
<dbReference type="InterPro" id="IPR052336">
    <property type="entry name" value="MlaD_Phospholipid_Transporter"/>
</dbReference>
<keyword evidence="5" id="KW-1185">Reference proteome</keyword>
<dbReference type="PRINTS" id="PR01782">
    <property type="entry name" value="MCEVIRFACTOR"/>
</dbReference>
<accession>A0A3N1HBH1</accession>
<comment type="caution">
    <text evidence="4">The sequence shown here is derived from an EMBL/GenBank/DDBJ whole genome shotgun (WGS) entry which is preliminary data.</text>
</comment>
<evidence type="ECO:0000259" key="3">
    <source>
        <dbReference type="Pfam" id="PF11887"/>
    </source>
</evidence>
<gene>
    <name evidence="4" type="ORF">EDD40_5247</name>
</gene>
<evidence type="ECO:0000313" key="5">
    <source>
        <dbReference type="Proteomes" id="UP000268727"/>
    </source>
</evidence>
<feature type="region of interest" description="Disordered" evidence="1">
    <location>
        <begin position="330"/>
        <end position="352"/>
    </location>
</feature>
<feature type="domain" description="Mammalian cell entry C-terminal" evidence="3">
    <location>
        <begin position="113"/>
        <end position="291"/>
    </location>
</feature>
<organism evidence="4 5">
    <name type="scientific">Saccharothrix texasensis</name>
    <dbReference type="NCBI Taxonomy" id="103734"/>
    <lineage>
        <taxon>Bacteria</taxon>
        <taxon>Bacillati</taxon>
        <taxon>Actinomycetota</taxon>
        <taxon>Actinomycetes</taxon>
        <taxon>Pseudonocardiales</taxon>
        <taxon>Pseudonocardiaceae</taxon>
        <taxon>Saccharothrix</taxon>
    </lineage>
</organism>
<dbReference type="PANTHER" id="PTHR33371">
    <property type="entry name" value="INTERMEMBRANE PHOSPHOLIPID TRANSPORT SYSTEM BINDING PROTEIN MLAD-RELATED"/>
    <property type="match status" value="1"/>
</dbReference>
<dbReference type="InterPro" id="IPR005693">
    <property type="entry name" value="Mce"/>
</dbReference>
<evidence type="ECO:0000256" key="1">
    <source>
        <dbReference type="SAM" id="MobiDB-lite"/>
    </source>
</evidence>
<dbReference type="OrthoDB" id="5241191at2"/>
<dbReference type="GO" id="GO:0005576">
    <property type="term" value="C:extracellular region"/>
    <property type="evidence" value="ECO:0007669"/>
    <property type="project" value="TreeGrafter"/>
</dbReference>
<dbReference type="Pfam" id="PF11887">
    <property type="entry name" value="Mce4_CUP1"/>
    <property type="match status" value="1"/>
</dbReference>
<proteinExistence type="predicted"/>
<dbReference type="AlphaFoldDB" id="A0A3N1HBH1"/>
<name>A0A3N1HBH1_9PSEU</name>
<evidence type="ECO:0000313" key="4">
    <source>
        <dbReference type="EMBL" id="ROP39845.1"/>
    </source>
</evidence>
<dbReference type="EMBL" id="RJKM01000001">
    <property type="protein sequence ID" value="ROP39845.1"/>
    <property type="molecule type" value="Genomic_DNA"/>
</dbReference>
<protein>
    <submittedName>
        <fullName evidence="4">Phospholipid/cholesterol/gamma-HCH transport system substrate-binding protein</fullName>
    </submittedName>
</protein>
<sequence length="352" mass="37605">MRTERNPVAVGAVSLTVIVLLLLAAFNSDDLPIIGGGTTYSAEFTEAAGLIPSNEVRVAGVKVGKVTEVELDGDKVKVSFRVKDAWVGDRTTAVIRIKTLLGQKFLALDPQGSQPLDPGEPIPRERTLSPYDVQEAFNGLASTVGQIDTGQLADSFRVLSETFQGSAQSVRGALDGLSALSKTISSRDEQLAELLANTNTITKTLADRNEQFEKLLADGNLLLGELRKRRDAISALLNGTRQLSKELSGLVADNSAQLRPALEQLERVTTMLQRNQDSLDRSLSLMGPFFRVFANTLGNGRWFDTYICGLLPPSVNLGVVGFNEEGCLPPGVQRQPSTGQAPAASNPSGGGN</sequence>
<dbReference type="InterPro" id="IPR003399">
    <property type="entry name" value="Mce/MlaD"/>
</dbReference>
<dbReference type="PANTHER" id="PTHR33371:SF18">
    <property type="entry name" value="MCE-FAMILY PROTEIN MCE3C"/>
    <property type="match status" value="1"/>
</dbReference>